<dbReference type="GO" id="GO:0008643">
    <property type="term" value="P:carbohydrate transport"/>
    <property type="evidence" value="ECO:0007669"/>
    <property type="project" value="InterPro"/>
</dbReference>
<dbReference type="AlphaFoldDB" id="A0A2X3H7N7"/>
<gene>
    <name evidence="3" type="primary">togT_1</name>
    <name evidence="3" type="ORF">NCTC13465_03190</name>
</gene>
<comment type="similarity">
    <text evidence="1">Belongs to the sodium:galactoside symporter (TC 2.A.2) family.</text>
</comment>
<reference evidence="3 4" key="1">
    <citation type="submission" date="2018-06" db="EMBL/GenBank/DDBJ databases">
        <authorList>
            <consortium name="Pathogen Informatics"/>
            <person name="Doyle S."/>
        </authorList>
    </citation>
    <scope>NUCLEOTIDE SEQUENCE [LARGE SCALE GENOMIC DNA]</scope>
    <source>
        <strain evidence="3 4">NCTC13465</strain>
    </source>
</reference>
<feature type="transmembrane region" description="Helical" evidence="2">
    <location>
        <begin position="119"/>
        <end position="138"/>
    </location>
</feature>
<dbReference type="PANTHER" id="PTHR11328:SF24">
    <property type="entry name" value="MAJOR FACILITATOR SUPERFAMILY (MFS) PROFILE DOMAIN-CONTAINING PROTEIN"/>
    <property type="match status" value="1"/>
</dbReference>
<dbReference type="InterPro" id="IPR039672">
    <property type="entry name" value="MFS_2"/>
</dbReference>
<dbReference type="EMBL" id="UAWQ01000017">
    <property type="protein sequence ID" value="SQC44669.1"/>
    <property type="molecule type" value="Genomic_DNA"/>
</dbReference>
<organism evidence="3 4">
    <name type="scientific">Klebsiella pneumoniae</name>
    <dbReference type="NCBI Taxonomy" id="573"/>
    <lineage>
        <taxon>Bacteria</taxon>
        <taxon>Pseudomonadati</taxon>
        <taxon>Pseudomonadota</taxon>
        <taxon>Gammaproteobacteria</taxon>
        <taxon>Enterobacterales</taxon>
        <taxon>Enterobacteriaceae</taxon>
        <taxon>Klebsiella/Raoultella group</taxon>
        <taxon>Klebsiella</taxon>
        <taxon>Klebsiella pneumoniae complex</taxon>
    </lineage>
</organism>
<keyword evidence="2" id="KW-0472">Membrane</keyword>
<evidence type="ECO:0000313" key="4">
    <source>
        <dbReference type="Proteomes" id="UP000251721"/>
    </source>
</evidence>
<sequence>MARYTASASEGLQGRPILLRHQLAYGGGNLLGSGALAISGAWLLYFYTTFCGLTLIEASFIFSVASIIDAISNPLMGYLTDNFGKTRLGKRFGRRRFFLLIGIPLMMFYPLLWVEGLSFWYYLSTYVVFEIIYTSIMVPYETLATEMTDDFSLRSKLTGYKAIFG</sequence>
<evidence type="ECO:0000256" key="1">
    <source>
        <dbReference type="ARBA" id="ARBA00009617"/>
    </source>
</evidence>
<dbReference type="SUPFAM" id="SSF103473">
    <property type="entry name" value="MFS general substrate transporter"/>
    <property type="match status" value="1"/>
</dbReference>
<dbReference type="Pfam" id="PF13347">
    <property type="entry name" value="MFS_2"/>
    <property type="match status" value="1"/>
</dbReference>
<evidence type="ECO:0000313" key="3">
    <source>
        <dbReference type="EMBL" id="SQC44669.1"/>
    </source>
</evidence>
<dbReference type="PANTHER" id="PTHR11328">
    <property type="entry name" value="MAJOR FACILITATOR SUPERFAMILY DOMAIN-CONTAINING PROTEIN"/>
    <property type="match status" value="1"/>
</dbReference>
<dbReference type="InterPro" id="IPR036259">
    <property type="entry name" value="MFS_trans_sf"/>
</dbReference>
<feature type="transmembrane region" description="Helical" evidence="2">
    <location>
        <begin position="53"/>
        <end position="76"/>
    </location>
</feature>
<name>A0A2X3H7N7_KLEPN</name>
<feature type="transmembrane region" description="Helical" evidence="2">
    <location>
        <begin position="23"/>
        <end position="47"/>
    </location>
</feature>
<keyword evidence="2" id="KW-1133">Transmembrane helix</keyword>
<proteinExistence type="inferred from homology"/>
<dbReference type="Proteomes" id="UP000251721">
    <property type="component" value="Unassembled WGS sequence"/>
</dbReference>
<dbReference type="Gene3D" id="1.20.1250.20">
    <property type="entry name" value="MFS general substrate transporter like domains"/>
    <property type="match status" value="1"/>
</dbReference>
<keyword evidence="2" id="KW-0812">Transmembrane</keyword>
<dbReference type="GO" id="GO:0005886">
    <property type="term" value="C:plasma membrane"/>
    <property type="evidence" value="ECO:0007669"/>
    <property type="project" value="TreeGrafter"/>
</dbReference>
<dbReference type="GO" id="GO:0015293">
    <property type="term" value="F:symporter activity"/>
    <property type="evidence" value="ECO:0007669"/>
    <property type="project" value="InterPro"/>
</dbReference>
<evidence type="ECO:0000256" key="2">
    <source>
        <dbReference type="SAM" id="Phobius"/>
    </source>
</evidence>
<accession>A0A2X3H7N7</accession>
<protein>
    <submittedName>
        <fullName evidence="3">Putative oligogalacturonide transporter</fullName>
    </submittedName>
</protein>
<feature type="transmembrane region" description="Helical" evidence="2">
    <location>
        <begin position="97"/>
        <end position="113"/>
    </location>
</feature>